<comment type="caution">
    <text evidence="1">The sequence shown here is derived from an EMBL/GenBank/DDBJ whole genome shotgun (WGS) entry which is preliminary data.</text>
</comment>
<protein>
    <submittedName>
        <fullName evidence="1">Uncharacterized protein</fullName>
    </submittedName>
</protein>
<gene>
    <name evidence="1" type="ORF">DPMN_180296</name>
</gene>
<dbReference type="AlphaFoldDB" id="A0A9D4EDY8"/>
<keyword evidence="2" id="KW-1185">Reference proteome</keyword>
<proteinExistence type="predicted"/>
<evidence type="ECO:0000313" key="1">
    <source>
        <dbReference type="EMBL" id="KAH3778824.1"/>
    </source>
</evidence>
<accession>A0A9D4EDY8</accession>
<organism evidence="1 2">
    <name type="scientific">Dreissena polymorpha</name>
    <name type="common">Zebra mussel</name>
    <name type="synonym">Mytilus polymorpha</name>
    <dbReference type="NCBI Taxonomy" id="45954"/>
    <lineage>
        <taxon>Eukaryota</taxon>
        <taxon>Metazoa</taxon>
        <taxon>Spiralia</taxon>
        <taxon>Lophotrochozoa</taxon>
        <taxon>Mollusca</taxon>
        <taxon>Bivalvia</taxon>
        <taxon>Autobranchia</taxon>
        <taxon>Heteroconchia</taxon>
        <taxon>Euheterodonta</taxon>
        <taxon>Imparidentia</taxon>
        <taxon>Neoheterodontei</taxon>
        <taxon>Myida</taxon>
        <taxon>Dreissenoidea</taxon>
        <taxon>Dreissenidae</taxon>
        <taxon>Dreissena</taxon>
    </lineage>
</organism>
<dbReference type="EMBL" id="JAIWYP010000009">
    <property type="protein sequence ID" value="KAH3778824.1"/>
    <property type="molecule type" value="Genomic_DNA"/>
</dbReference>
<evidence type="ECO:0000313" key="2">
    <source>
        <dbReference type="Proteomes" id="UP000828390"/>
    </source>
</evidence>
<reference evidence="1" key="1">
    <citation type="journal article" date="2019" name="bioRxiv">
        <title>The Genome of the Zebra Mussel, Dreissena polymorpha: A Resource for Invasive Species Research.</title>
        <authorList>
            <person name="McCartney M.A."/>
            <person name="Auch B."/>
            <person name="Kono T."/>
            <person name="Mallez S."/>
            <person name="Zhang Y."/>
            <person name="Obille A."/>
            <person name="Becker A."/>
            <person name="Abrahante J.E."/>
            <person name="Garbe J."/>
            <person name="Badalamenti J.P."/>
            <person name="Herman A."/>
            <person name="Mangelson H."/>
            <person name="Liachko I."/>
            <person name="Sullivan S."/>
            <person name="Sone E.D."/>
            <person name="Koren S."/>
            <person name="Silverstein K.A.T."/>
            <person name="Beckman K.B."/>
            <person name="Gohl D.M."/>
        </authorList>
    </citation>
    <scope>NUCLEOTIDE SEQUENCE</scope>
    <source>
        <strain evidence="1">Duluth1</strain>
        <tissue evidence="1">Whole animal</tissue>
    </source>
</reference>
<name>A0A9D4EDY8_DREPO</name>
<dbReference type="Proteomes" id="UP000828390">
    <property type="component" value="Unassembled WGS sequence"/>
</dbReference>
<sequence>MNLLNTVGSRDFGQACVLEIQCSNCGAIHNVATGRKGLRRFRHTAVSSHRIYCRKRVEGSSQCVTKLHCDETSITRTET</sequence>
<reference evidence="1" key="2">
    <citation type="submission" date="2020-11" db="EMBL/GenBank/DDBJ databases">
        <authorList>
            <person name="McCartney M.A."/>
            <person name="Auch B."/>
            <person name="Kono T."/>
            <person name="Mallez S."/>
            <person name="Becker A."/>
            <person name="Gohl D.M."/>
            <person name="Silverstein K.A.T."/>
            <person name="Koren S."/>
            <person name="Bechman K.B."/>
            <person name="Herman A."/>
            <person name="Abrahante J.E."/>
            <person name="Garbe J."/>
        </authorList>
    </citation>
    <scope>NUCLEOTIDE SEQUENCE</scope>
    <source>
        <strain evidence="1">Duluth1</strain>
        <tissue evidence="1">Whole animal</tissue>
    </source>
</reference>